<sequence>MESTKALTRWEAKVSTKITKASADQIWPLVADFFNLHEWFPGLPTCYGIHGANGDLGCVRYCAGFSLSATNHDYPAVEGGPVKWSKEKLTVMDHARRSLTYEMVDCNVGLRSYVATMAVVVADDGDGCVLEWSFAVDPVEGWSLMDMVKRYEVGLQGMARKMEAAF</sequence>
<dbReference type="Proteomes" id="UP001057402">
    <property type="component" value="Chromosome 3"/>
</dbReference>
<proteinExistence type="predicted"/>
<evidence type="ECO:0000313" key="1">
    <source>
        <dbReference type="EMBL" id="KAI4379927.1"/>
    </source>
</evidence>
<dbReference type="EMBL" id="CM042882">
    <property type="protein sequence ID" value="KAI4379927.1"/>
    <property type="molecule type" value="Genomic_DNA"/>
</dbReference>
<gene>
    <name evidence="1" type="ORF">MLD38_006164</name>
</gene>
<keyword evidence="2" id="KW-1185">Reference proteome</keyword>
<reference evidence="2" key="1">
    <citation type="journal article" date="2023" name="Front. Plant Sci.">
        <title>Chromosomal-level genome assembly of Melastoma candidum provides insights into trichome evolution.</title>
        <authorList>
            <person name="Zhong Y."/>
            <person name="Wu W."/>
            <person name="Sun C."/>
            <person name="Zou P."/>
            <person name="Liu Y."/>
            <person name="Dai S."/>
            <person name="Zhou R."/>
        </authorList>
    </citation>
    <scope>NUCLEOTIDE SEQUENCE [LARGE SCALE GENOMIC DNA]</scope>
</reference>
<comment type="caution">
    <text evidence="1">The sequence shown here is derived from an EMBL/GenBank/DDBJ whole genome shotgun (WGS) entry which is preliminary data.</text>
</comment>
<organism evidence="1 2">
    <name type="scientific">Melastoma candidum</name>
    <dbReference type="NCBI Taxonomy" id="119954"/>
    <lineage>
        <taxon>Eukaryota</taxon>
        <taxon>Viridiplantae</taxon>
        <taxon>Streptophyta</taxon>
        <taxon>Embryophyta</taxon>
        <taxon>Tracheophyta</taxon>
        <taxon>Spermatophyta</taxon>
        <taxon>Magnoliopsida</taxon>
        <taxon>eudicotyledons</taxon>
        <taxon>Gunneridae</taxon>
        <taxon>Pentapetalae</taxon>
        <taxon>rosids</taxon>
        <taxon>malvids</taxon>
        <taxon>Myrtales</taxon>
        <taxon>Melastomataceae</taxon>
        <taxon>Melastomatoideae</taxon>
        <taxon>Melastomateae</taxon>
        <taxon>Melastoma</taxon>
    </lineage>
</organism>
<name>A0ACB9RVH3_9MYRT</name>
<accession>A0ACB9RVH3</accession>
<protein>
    <submittedName>
        <fullName evidence="1">Uncharacterized protein</fullName>
    </submittedName>
</protein>
<evidence type="ECO:0000313" key="2">
    <source>
        <dbReference type="Proteomes" id="UP001057402"/>
    </source>
</evidence>